<evidence type="ECO:0000313" key="3">
    <source>
        <dbReference type="Proteomes" id="UP001243330"/>
    </source>
</evidence>
<comment type="caution">
    <text evidence="2">The sequence shown here is derived from an EMBL/GenBank/DDBJ whole genome shotgun (WGS) entry which is preliminary data.</text>
</comment>
<dbReference type="AlphaFoldDB" id="A0AAD9EIR0"/>
<sequence length="101" mass="10667">MGSPGKGKGSDSGKYGEVIQWIRSPLEISDRAFTGLTETGQVREGAPSPSPSPIPPRTTTSQPSPPNLPPSPKIRRRNHHSVADSISHCASTMAANPLFPP</sequence>
<evidence type="ECO:0000313" key="2">
    <source>
        <dbReference type="EMBL" id="KAK1849002.1"/>
    </source>
</evidence>
<name>A0AAD9EIR0_9PEZI</name>
<feature type="compositionally biased region" description="Pro residues" evidence="1">
    <location>
        <begin position="63"/>
        <end position="72"/>
    </location>
</feature>
<proteinExistence type="predicted"/>
<organism evidence="2 3">
    <name type="scientific">Colletotrichum chrysophilum</name>
    <dbReference type="NCBI Taxonomy" id="1836956"/>
    <lineage>
        <taxon>Eukaryota</taxon>
        <taxon>Fungi</taxon>
        <taxon>Dikarya</taxon>
        <taxon>Ascomycota</taxon>
        <taxon>Pezizomycotina</taxon>
        <taxon>Sordariomycetes</taxon>
        <taxon>Hypocreomycetidae</taxon>
        <taxon>Glomerellales</taxon>
        <taxon>Glomerellaceae</taxon>
        <taxon>Colletotrichum</taxon>
        <taxon>Colletotrichum gloeosporioides species complex</taxon>
    </lineage>
</organism>
<accession>A0AAD9EIR0</accession>
<gene>
    <name evidence="2" type="ORF">CCHR01_08340</name>
</gene>
<keyword evidence="3" id="KW-1185">Reference proteome</keyword>
<dbReference type="Proteomes" id="UP001243330">
    <property type="component" value="Unassembled WGS sequence"/>
</dbReference>
<feature type="region of interest" description="Disordered" evidence="1">
    <location>
        <begin position="36"/>
        <end position="82"/>
    </location>
</feature>
<evidence type="ECO:0000256" key="1">
    <source>
        <dbReference type="SAM" id="MobiDB-lite"/>
    </source>
</evidence>
<protein>
    <submittedName>
        <fullName evidence="2">Uncharacterized protein</fullName>
    </submittedName>
</protein>
<dbReference type="EMBL" id="JAQOWY010000155">
    <property type="protein sequence ID" value="KAK1849002.1"/>
    <property type="molecule type" value="Genomic_DNA"/>
</dbReference>
<reference evidence="2" key="1">
    <citation type="submission" date="2023-01" db="EMBL/GenBank/DDBJ databases">
        <title>Colletotrichum chrysophilum M932 genome sequence.</title>
        <authorList>
            <person name="Baroncelli R."/>
        </authorList>
    </citation>
    <scope>NUCLEOTIDE SEQUENCE</scope>
    <source>
        <strain evidence="2">M932</strain>
    </source>
</reference>